<dbReference type="KEGG" id="maer:DAI18_09615"/>
<accession>A0A2S0PA64</accession>
<dbReference type="Proteomes" id="UP000244173">
    <property type="component" value="Chromosome"/>
</dbReference>
<name>A0A2S0PA64_9NEIS</name>
<evidence type="ECO:0000313" key="3">
    <source>
        <dbReference type="Proteomes" id="UP000244173"/>
    </source>
</evidence>
<proteinExistence type="predicted"/>
<feature type="compositionally biased region" description="Low complexity" evidence="1">
    <location>
        <begin position="39"/>
        <end position="52"/>
    </location>
</feature>
<evidence type="ECO:0000313" key="2">
    <source>
        <dbReference type="EMBL" id="AVY94268.1"/>
    </source>
</evidence>
<evidence type="ECO:0008006" key="4">
    <source>
        <dbReference type="Google" id="ProtNLM"/>
    </source>
</evidence>
<protein>
    <recommendedName>
        <fullName evidence="4">DUF3108 domain-containing protein</fullName>
    </recommendedName>
</protein>
<feature type="region of interest" description="Disordered" evidence="1">
    <location>
        <begin position="1"/>
        <end position="55"/>
    </location>
</feature>
<feature type="compositionally biased region" description="Basic and acidic residues" evidence="1">
    <location>
        <begin position="22"/>
        <end position="38"/>
    </location>
</feature>
<dbReference type="AlphaFoldDB" id="A0A2S0PA64"/>
<evidence type="ECO:0000256" key="1">
    <source>
        <dbReference type="SAM" id="MobiDB-lite"/>
    </source>
</evidence>
<organism evidence="2 3">
    <name type="scientific">Microvirgula aerodenitrificans</name>
    <dbReference type="NCBI Taxonomy" id="57480"/>
    <lineage>
        <taxon>Bacteria</taxon>
        <taxon>Pseudomonadati</taxon>
        <taxon>Pseudomonadota</taxon>
        <taxon>Betaproteobacteria</taxon>
        <taxon>Neisseriales</taxon>
        <taxon>Aquaspirillaceae</taxon>
        <taxon>Microvirgula</taxon>
    </lineage>
</organism>
<dbReference type="EMBL" id="CP028519">
    <property type="protein sequence ID" value="AVY94268.1"/>
    <property type="molecule type" value="Genomic_DNA"/>
</dbReference>
<dbReference type="InterPro" id="IPR021457">
    <property type="entry name" value="DUF3108"/>
</dbReference>
<sequence length="272" mass="30068">MRPRRRCLPASGRSPPAEDPGDIGRRDKPFADSGDGKDATPPADDTPAAKTDAMSRRFPDHATLTYEVFYGAFLAGSGDIEWSKTPGGYRLDVRLHPVFGPRLGYSSQGSIGPNGLRPSHFEATRGDQVRETADFDWEAKVLTYGRGDKKTAPLEDGAQDVFSVAFQIALKGGKSLNKNVQVTTGKKVYHYPLSVVGDADVDVDRKIPAVLVRSLSDGDTVEFWIAPDYHNFPLRIRMQDSEKTIDMKLIRLKVGNEIRLERPKQDKSHNAN</sequence>
<gene>
    <name evidence="2" type="ORF">DAI18_09615</name>
</gene>
<dbReference type="Pfam" id="PF11306">
    <property type="entry name" value="DUF3108"/>
    <property type="match status" value="1"/>
</dbReference>
<dbReference type="STRING" id="1122240.GCA_000620105_03223"/>
<keyword evidence="3" id="KW-1185">Reference proteome</keyword>
<reference evidence="2 3" key="1">
    <citation type="submission" date="2018-04" db="EMBL/GenBank/DDBJ databases">
        <title>Denitrifier Microvirgula.</title>
        <authorList>
            <person name="Anderson E."/>
            <person name="Jang J."/>
            <person name="Ishii S."/>
        </authorList>
    </citation>
    <scope>NUCLEOTIDE SEQUENCE [LARGE SCALE GENOMIC DNA]</scope>
    <source>
        <strain evidence="2 3">BE2.4</strain>
    </source>
</reference>